<keyword evidence="2" id="KW-1185">Reference proteome</keyword>
<dbReference type="SUPFAM" id="SSF53448">
    <property type="entry name" value="Nucleotide-diphospho-sugar transferases"/>
    <property type="match status" value="1"/>
</dbReference>
<organism evidence="1 2">
    <name type="scientific">Desulfatitalea alkaliphila</name>
    <dbReference type="NCBI Taxonomy" id="2929485"/>
    <lineage>
        <taxon>Bacteria</taxon>
        <taxon>Pseudomonadati</taxon>
        <taxon>Thermodesulfobacteriota</taxon>
        <taxon>Desulfobacteria</taxon>
        <taxon>Desulfobacterales</taxon>
        <taxon>Desulfosarcinaceae</taxon>
        <taxon>Desulfatitalea</taxon>
    </lineage>
</organism>
<accession>A0AA41UNC6</accession>
<name>A0AA41UNC6_9BACT</name>
<dbReference type="Proteomes" id="UP001165427">
    <property type="component" value="Unassembled WGS sequence"/>
</dbReference>
<dbReference type="EMBL" id="JALJRB010000002">
    <property type="protein sequence ID" value="MCJ8499393.1"/>
    <property type="molecule type" value="Genomic_DNA"/>
</dbReference>
<dbReference type="Gene3D" id="3.90.550.10">
    <property type="entry name" value="Spore Coat Polysaccharide Biosynthesis Protein SpsA, Chain A"/>
    <property type="match status" value="1"/>
</dbReference>
<gene>
    <name evidence="1" type="ORF">MRX98_02310</name>
</gene>
<evidence type="ECO:0000313" key="2">
    <source>
        <dbReference type="Proteomes" id="UP001165427"/>
    </source>
</evidence>
<reference evidence="1" key="1">
    <citation type="submission" date="2022-04" db="EMBL/GenBank/DDBJ databases">
        <title>Desulfatitalea alkaliphila sp. nov., a novel anaerobic sulfate-reducing bacterium isolated from terrestrial mud volcano, Taman Peninsula, Russia.</title>
        <authorList>
            <person name="Khomyakova M.A."/>
            <person name="Merkel A.Y."/>
            <person name="Slobodkin A.I."/>
        </authorList>
    </citation>
    <scope>NUCLEOTIDE SEQUENCE</scope>
    <source>
        <strain evidence="1">M08but</strain>
    </source>
</reference>
<proteinExistence type="predicted"/>
<dbReference type="RefSeq" id="WP_246902672.1">
    <property type="nucleotide sequence ID" value="NZ_JALJRB010000002.1"/>
</dbReference>
<comment type="caution">
    <text evidence="1">The sequence shown here is derived from an EMBL/GenBank/DDBJ whole genome shotgun (WGS) entry which is preliminary data.</text>
</comment>
<dbReference type="AlphaFoldDB" id="A0AA41UNC6"/>
<sequence>MIPAPAETVASDMRFGAIVRTQGNRPELLVEALESLRCQRPACTAVVTVHASPEVFESVQTLCSRVDLPMQLLHAAEVRRRRGYPLNVGLAWCYENGGFDALFFLDDDDIVYPMFTRCMAQAFSATGADVVYAASNKRRLPDAPEAGYRPMHFSRLVVENFIPINSYAVRCTRLTQTRPLFDETLDYTEDWSFLLNLLALGFRFEPLGITLSEFRITSDGNTAVKRNPKAWERDALRIREQIERTMFPLAGDALVRMALHLNADGTARHGMPACGNADADPRALLLWGRLRKAWHQLPFPARRIIVRLYQRLSGEKEAS</sequence>
<protein>
    <recommendedName>
        <fullName evidence="3">Glycosyl transferase family 2</fullName>
    </recommendedName>
</protein>
<evidence type="ECO:0008006" key="3">
    <source>
        <dbReference type="Google" id="ProtNLM"/>
    </source>
</evidence>
<evidence type="ECO:0000313" key="1">
    <source>
        <dbReference type="EMBL" id="MCJ8499393.1"/>
    </source>
</evidence>
<dbReference type="InterPro" id="IPR029044">
    <property type="entry name" value="Nucleotide-diphossugar_trans"/>
</dbReference>